<feature type="transmembrane region" description="Helical" evidence="2">
    <location>
        <begin position="247"/>
        <end position="269"/>
    </location>
</feature>
<feature type="region of interest" description="Disordered" evidence="1">
    <location>
        <begin position="1"/>
        <end position="30"/>
    </location>
</feature>
<keyword evidence="2" id="KW-1133">Transmembrane helix</keyword>
<keyword evidence="4" id="KW-1185">Reference proteome</keyword>
<reference evidence="3 4" key="1">
    <citation type="submission" date="2015-04" db="EMBL/GenBank/DDBJ databases">
        <authorList>
            <person name="Heijne W.H."/>
            <person name="Fedorova N.D."/>
            <person name="Nierman W.C."/>
            <person name="Vollebregt A.W."/>
            <person name="Zhao Z."/>
            <person name="Wu L."/>
            <person name="Kumar M."/>
            <person name="Stam H."/>
            <person name="van den Berg M.A."/>
            <person name="Pel H.J."/>
        </authorList>
    </citation>
    <scope>NUCLEOTIDE SEQUENCE [LARGE SCALE GENOMIC DNA]</scope>
    <source>
        <strain evidence="3 4">CBS 393.64</strain>
    </source>
</reference>
<dbReference type="Proteomes" id="UP000053958">
    <property type="component" value="Unassembled WGS sequence"/>
</dbReference>
<dbReference type="GeneID" id="25313131"/>
<evidence type="ECO:0000313" key="3">
    <source>
        <dbReference type="EMBL" id="KKA24973.1"/>
    </source>
</evidence>
<feature type="compositionally biased region" description="Basic and acidic residues" evidence="1">
    <location>
        <begin position="88"/>
        <end position="100"/>
    </location>
</feature>
<proteinExistence type="predicted"/>
<organism evidence="3 4">
    <name type="scientific">Rasamsonia emersonii (strain ATCC 16479 / CBS 393.64 / IMI 116815)</name>
    <dbReference type="NCBI Taxonomy" id="1408163"/>
    <lineage>
        <taxon>Eukaryota</taxon>
        <taxon>Fungi</taxon>
        <taxon>Dikarya</taxon>
        <taxon>Ascomycota</taxon>
        <taxon>Pezizomycotina</taxon>
        <taxon>Eurotiomycetes</taxon>
        <taxon>Eurotiomycetidae</taxon>
        <taxon>Eurotiales</taxon>
        <taxon>Trichocomaceae</taxon>
        <taxon>Rasamsonia</taxon>
    </lineage>
</organism>
<keyword evidence="2" id="KW-0812">Transmembrane</keyword>
<feature type="compositionally biased region" description="Polar residues" evidence="1">
    <location>
        <begin position="8"/>
        <end position="30"/>
    </location>
</feature>
<name>A0A0F4Z513_RASE3</name>
<keyword evidence="2" id="KW-0472">Membrane</keyword>
<sequence>MPDCRGRSVNSASFPLSPKSSNDRCPTAATPLSLQATQSSFDPDAALQQVTKEFQSIKNSDSVPSDEAVVQLLRKCQQIVGYFVSQDQDQHAKGSKKDEASATSSLLDLEEKAASAPRAKVTPGAEQRVSDSISQIANELLEDEKVFISPDALKCYTKIQTLLKRADYFPRIFTLYANKPVPEPNSSPVRYRPQNPKSVKNAIPSELANMALDVAVEQKNLPLALAIIDTTFCTPAFKRAKIFKKAALPLSGLAAAPLASYALASWSATLQNTMDPGTATGIAFSAILAYIGFTSSVGIVAITTANDHMERVVWLPGMPLRQRWLREEERAALDKVAVAWGFKDPWMRGEEEGEEWESLREFIGMRGMILDKSDLMEGMQ</sequence>
<protein>
    <submittedName>
        <fullName evidence="3">Uncharacterized protein</fullName>
    </submittedName>
</protein>
<gene>
    <name evidence="3" type="ORF">T310_1007</name>
</gene>
<comment type="caution">
    <text evidence="3">The sequence shown here is derived from an EMBL/GenBank/DDBJ whole genome shotgun (WGS) entry which is preliminary data.</text>
</comment>
<feature type="transmembrane region" description="Helical" evidence="2">
    <location>
        <begin position="281"/>
        <end position="302"/>
    </location>
</feature>
<dbReference type="OrthoDB" id="5360701at2759"/>
<dbReference type="RefSeq" id="XP_013331585.1">
    <property type="nucleotide sequence ID" value="XM_013476131.1"/>
</dbReference>
<accession>A0A0F4Z513</accession>
<dbReference type="AlphaFoldDB" id="A0A0F4Z513"/>
<dbReference type="EMBL" id="LASV01000040">
    <property type="protein sequence ID" value="KKA24973.1"/>
    <property type="molecule type" value="Genomic_DNA"/>
</dbReference>
<evidence type="ECO:0000313" key="4">
    <source>
        <dbReference type="Proteomes" id="UP000053958"/>
    </source>
</evidence>
<evidence type="ECO:0000256" key="2">
    <source>
        <dbReference type="SAM" id="Phobius"/>
    </source>
</evidence>
<feature type="region of interest" description="Disordered" evidence="1">
    <location>
        <begin position="87"/>
        <end position="107"/>
    </location>
</feature>
<evidence type="ECO:0000256" key="1">
    <source>
        <dbReference type="SAM" id="MobiDB-lite"/>
    </source>
</evidence>